<keyword evidence="1" id="KW-0472">Membrane</keyword>
<evidence type="ECO:0000313" key="2">
    <source>
        <dbReference type="EMBL" id="EWS78651.1"/>
    </source>
</evidence>
<keyword evidence="1" id="KW-0812">Transmembrane</keyword>
<evidence type="ECO:0008006" key="6">
    <source>
        <dbReference type="Google" id="ProtNLM"/>
    </source>
</evidence>
<dbReference type="PATRIC" id="fig|1444770.3.peg.869"/>
<dbReference type="eggNOG" id="ENOG50315PW">
    <property type="taxonomic scope" value="Bacteria"/>
</dbReference>
<dbReference type="GeneID" id="68900300"/>
<gene>
    <name evidence="2" type="ORF">AF72_03550</name>
    <name evidence="3" type="ORF">LPH55_08055</name>
</gene>
<sequence>MNKLTTMTDRALKHTMDLAQHANNRLRSTTPHASNWLKSGAALGAVKTSGKMTGKFIKRNPSIAVAVAVVGIGVAGYMLYRKYKIKNKKNIVINGQAEHLLNEHADNVEVRRSTHHNRSAVAPSDTNGE</sequence>
<dbReference type="Proteomes" id="UP000020406">
    <property type="component" value="Unassembled WGS sequence"/>
</dbReference>
<reference evidence="2 4" key="1">
    <citation type="journal article" date="2014" name="Genome Announc.">
        <title>Draft Genome Sequence of Xylella fastidiosa Pear Leaf Scorch Strain in Taiwan.</title>
        <authorList>
            <person name="Su C.C."/>
            <person name="Deng W.L."/>
            <person name="Jan F.J."/>
            <person name="Chang C.J."/>
            <person name="Huang H."/>
            <person name="Chen J."/>
        </authorList>
    </citation>
    <scope>NUCLEOTIDE SEQUENCE [LARGE SCALE GENOMIC DNA]</scope>
    <source>
        <strain evidence="2 4">PLS229</strain>
    </source>
</reference>
<protein>
    <recommendedName>
        <fullName evidence="6">Transmembrane protein</fullName>
    </recommendedName>
</protein>
<accession>Z9JLG0</accession>
<evidence type="ECO:0000313" key="3">
    <source>
        <dbReference type="EMBL" id="MCD8473407.1"/>
    </source>
</evidence>
<name>Z9JLG0_9GAMM</name>
<dbReference type="EMBL" id="JAJPPU010000002">
    <property type="protein sequence ID" value="MCD8473407.1"/>
    <property type="molecule type" value="Genomic_DNA"/>
</dbReference>
<evidence type="ECO:0000313" key="4">
    <source>
        <dbReference type="Proteomes" id="UP000020406"/>
    </source>
</evidence>
<dbReference type="RefSeq" id="WP_038270588.1">
    <property type="nucleotide sequence ID" value="NZ_CP053627.1"/>
</dbReference>
<reference evidence="3" key="2">
    <citation type="submission" date="2021-11" db="EMBL/GenBank/DDBJ databases">
        <title>Genome sequence of Xylella taiwanensis PLS432.</title>
        <authorList>
            <person name="Weng L.-W."/>
            <person name="Su C.-C."/>
            <person name="Tsai C.-W."/>
            <person name="Kuo C.-H."/>
        </authorList>
    </citation>
    <scope>NUCLEOTIDE SEQUENCE</scope>
    <source>
        <strain evidence="3">PLS432</strain>
    </source>
</reference>
<dbReference type="OrthoDB" id="5998984at2"/>
<proteinExistence type="predicted"/>
<feature type="transmembrane region" description="Helical" evidence="1">
    <location>
        <begin position="62"/>
        <end position="80"/>
    </location>
</feature>
<evidence type="ECO:0000256" key="1">
    <source>
        <dbReference type="SAM" id="Phobius"/>
    </source>
</evidence>
<comment type="caution">
    <text evidence="2">The sequence shown here is derived from an EMBL/GenBank/DDBJ whole genome shotgun (WGS) entry which is preliminary data.</text>
</comment>
<dbReference type="EMBL" id="JDSQ01000005">
    <property type="protein sequence ID" value="EWS78651.1"/>
    <property type="molecule type" value="Genomic_DNA"/>
</dbReference>
<dbReference type="STRING" id="1444770.AF72_03550"/>
<keyword evidence="5" id="KW-1185">Reference proteome</keyword>
<keyword evidence="1" id="KW-1133">Transmembrane helix</keyword>
<dbReference type="Proteomes" id="UP001430701">
    <property type="component" value="Unassembled WGS sequence"/>
</dbReference>
<dbReference type="KEGG" id="xtw:AB672_03275"/>
<organism evidence="2 4">
    <name type="scientific">Xylella taiwanensis</name>
    <dbReference type="NCBI Taxonomy" id="1444770"/>
    <lineage>
        <taxon>Bacteria</taxon>
        <taxon>Pseudomonadati</taxon>
        <taxon>Pseudomonadota</taxon>
        <taxon>Gammaproteobacteria</taxon>
        <taxon>Lysobacterales</taxon>
        <taxon>Lysobacteraceae</taxon>
        <taxon>Xylella</taxon>
    </lineage>
</organism>
<evidence type="ECO:0000313" key="5">
    <source>
        <dbReference type="Proteomes" id="UP001430701"/>
    </source>
</evidence>
<dbReference type="AlphaFoldDB" id="Z9JLG0"/>